<dbReference type="PANTHER" id="PTHR23150">
    <property type="entry name" value="SULFATASE MODIFYING FACTOR 1, 2"/>
    <property type="match status" value="1"/>
</dbReference>
<dbReference type="GO" id="GO:0120147">
    <property type="term" value="F:formylglycine-generating oxidase activity"/>
    <property type="evidence" value="ECO:0007669"/>
    <property type="project" value="TreeGrafter"/>
</dbReference>
<dbReference type="PANTHER" id="PTHR23150:SF19">
    <property type="entry name" value="FORMYLGLYCINE-GENERATING ENZYME"/>
    <property type="match status" value="1"/>
</dbReference>
<dbReference type="EMBL" id="AP019308">
    <property type="protein sequence ID" value="BBH25058.1"/>
    <property type="molecule type" value="Genomic_DNA"/>
</dbReference>
<dbReference type="InterPro" id="IPR036278">
    <property type="entry name" value="Sialidase_sf"/>
</dbReference>
<dbReference type="Gene3D" id="3.90.1580.10">
    <property type="entry name" value="paralog of FGE (formylglycine-generating enzyme)"/>
    <property type="match status" value="1"/>
</dbReference>
<keyword evidence="4" id="KW-1185">Reference proteome</keyword>
<dbReference type="Pfam" id="PF03781">
    <property type="entry name" value="FGE-sulfatase"/>
    <property type="match status" value="1"/>
</dbReference>
<dbReference type="InterPro" id="IPR051043">
    <property type="entry name" value="Sulfatase_Mod_Factor_Kinase"/>
</dbReference>
<dbReference type="KEGG" id="pbk:Back11_64030"/>
<dbReference type="InterPro" id="IPR042095">
    <property type="entry name" value="SUMF_sf"/>
</dbReference>
<evidence type="ECO:0000313" key="3">
    <source>
        <dbReference type="EMBL" id="BBH25058.1"/>
    </source>
</evidence>
<dbReference type="Gene3D" id="2.120.10.10">
    <property type="match status" value="1"/>
</dbReference>
<organism evidence="3 4">
    <name type="scientific">Paenibacillus baekrokdamisoli</name>
    <dbReference type="NCBI Taxonomy" id="1712516"/>
    <lineage>
        <taxon>Bacteria</taxon>
        <taxon>Bacillati</taxon>
        <taxon>Bacillota</taxon>
        <taxon>Bacilli</taxon>
        <taxon>Bacillales</taxon>
        <taxon>Paenibacillaceae</taxon>
        <taxon>Paenibacillus</taxon>
    </lineage>
</organism>
<dbReference type="CDD" id="cd15482">
    <property type="entry name" value="Sialidase_non-viral"/>
    <property type="match status" value="1"/>
</dbReference>
<reference evidence="3 4" key="1">
    <citation type="submission" date="2018-11" db="EMBL/GenBank/DDBJ databases">
        <title>Complete genome sequence of Paenibacillus baekrokdamisoli strain KCTC 33723.</title>
        <authorList>
            <person name="Kang S.W."/>
            <person name="Lee K.C."/>
            <person name="Kim K.K."/>
            <person name="Kim J.S."/>
            <person name="Kim D.S."/>
            <person name="Ko S.H."/>
            <person name="Yang S.H."/>
            <person name="Lee J.S."/>
        </authorList>
    </citation>
    <scope>NUCLEOTIDE SEQUENCE [LARGE SCALE GENOMIC DNA]</scope>
    <source>
        <strain evidence="3 4">KCTC 33723</strain>
    </source>
</reference>
<name>A0A3G9JLK0_9BACL</name>
<dbReference type="AlphaFoldDB" id="A0A3G9JLK0"/>
<dbReference type="Proteomes" id="UP000275368">
    <property type="component" value="Chromosome"/>
</dbReference>
<accession>A0A3G9JLK0</accession>
<gene>
    <name evidence="3" type="ORF">Back11_64030</name>
</gene>
<feature type="domain" description="Sulfatase-modifying factor enzyme-like" evidence="1">
    <location>
        <begin position="22"/>
        <end position="247"/>
    </location>
</feature>
<proteinExistence type="predicted"/>
<protein>
    <recommendedName>
        <fullName evidence="5">Glycoside hydrolase</fullName>
    </recommendedName>
</protein>
<dbReference type="InterPro" id="IPR016187">
    <property type="entry name" value="CTDL_fold"/>
</dbReference>
<dbReference type="InterPro" id="IPR011040">
    <property type="entry name" value="Sialidase"/>
</dbReference>
<dbReference type="Pfam" id="PF13088">
    <property type="entry name" value="BNR_2"/>
    <property type="match status" value="1"/>
</dbReference>
<dbReference type="InterPro" id="IPR005532">
    <property type="entry name" value="SUMF_dom"/>
</dbReference>
<sequence>MKEHSLPEGSVYVNAINMKLARIEPGEFIMGSEKGDMDEQPCHRVTIARPFYMGITQVTNAQYERFDPRHRQLRGKLGFSEADDEAVVFVSWHEAAAYCNWLSERDGRPYRLPTEAEWEYACRAGTTTEYSMGKNFARSHYKHQRHSWYPDPVKTKKEFEVVGLSVGEFEPNAWGLYDMHGNVEEWVQDWYGPYEAGDAADPVGRVDGDFKVARGGSHSTEVQYLRSAERMAALPEDKHWMIGFRVVLAQMPKSEALPLSPQVLYQQNVPQAVPTDIEEGPDQKTAYFTEPKVFVKVEPSEKGPFFKHNHFPYIAQTPNGDLLAAWFTTNEESGREMKLVASRLRHGSEEWDEGSVFWDAPDRNMTGGALWNDGSGKLFHICGMGAAGTWGTLVQAVRTSVDNGATWSKAKLMTLEHGVRTMPIPSLFRMSTGALVLSCDAETGSTGGSNVWISDDDGDSWYDAGGLIAGIHAPVVELKDGSLLAYGRGDEIHGRMPRSLSADKGRTWTYSESEFDPIGLGQRAVLRRLREGPLFFASFADDMELHDRTGAVRRVNGLFAAVSYDDGRTWPYKRLVSTDRDGGIWDGGAWTGEFKMDRSHAEPKGYLAMTQGRNGLIHLLSSRIHYSFNLQWILSLSPGMAEESR</sequence>
<feature type="domain" description="Sialidase" evidence="2">
    <location>
        <begin position="320"/>
        <end position="618"/>
    </location>
</feature>
<dbReference type="SUPFAM" id="SSF50939">
    <property type="entry name" value="Sialidases"/>
    <property type="match status" value="1"/>
</dbReference>
<dbReference type="SUPFAM" id="SSF56436">
    <property type="entry name" value="C-type lectin-like"/>
    <property type="match status" value="1"/>
</dbReference>
<evidence type="ECO:0000259" key="1">
    <source>
        <dbReference type="Pfam" id="PF03781"/>
    </source>
</evidence>
<evidence type="ECO:0000313" key="4">
    <source>
        <dbReference type="Proteomes" id="UP000275368"/>
    </source>
</evidence>
<evidence type="ECO:0000259" key="2">
    <source>
        <dbReference type="Pfam" id="PF13088"/>
    </source>
</evidence>
<evidence type="ECO:0008006" key="5">
    <source>
        <dbReference type="Google" id="ProtNLM"/>
    </source>
</evidence>